<feature type="region of interest" description="Disordered" evidence="2">
    <location>
        <begin position="353"/>
        <end position="383"/>
    </location>
</feature>
<keyword evidence="1" id="KW-0175">Coiled coil</keyword>
<evidence type="ECO:0000313" key="5">
    <source>
        <dbReference type="Proteomes" id="UP001492380"/>
    </source>
</evidence>
<reference evidence="4 5" key="1">
    <citation type="submission" date="2024-04" db="EMBL/GenBank/DDBJ databases">
        <title>Phyllosticta paracitricarpa is synonymous to the EU quarantine fungus P. citricarpa based on phylogenomic analyses.</title>
        <authorList>
            <consortium name="Lawrence Berkeley National Laboratory"/>
            <person name="Van Ingen-Buijs V.A."/>
            <person name="Van Westerhoven A.C."/>
            <person name="Haridas S."/>
            <person name="Skiadas P."/>
            <person name="Martin F."/>
            <person name="Groenewald J.Z."/>
            <person name="Crous P.W."/>
            <person name="Seidl M.F."/>
        </authorList>
    </citation>
    <scope>NUCLEOTIDE SEQUENCE [LARGE SCALE GENOMIC DNA]</scope>
    <source>
        <strain evidence="4 5">CBS 123374</strain>
    </source>
</reference>
<comment type="caution">
    <text evidence="4">The sequence shown here is derived from an EMBL/GenBank/DDBJ whole genome shotgun (WGS) entry which is preliminary data.</text>
</comment>
<name>A0ABR1YI63_9PEZI</name>
<accession>A0ABR1YI63</accession>
<dbReference type="Proteomes" id="UP001492380">
    <property type="component" value="Unassembled WGS sequence"/>
</dbReference>
<evidence type="ECO:0000313" key="4">
    <source>
        <dbReference type="EMBL" id="KAK8230610.1"/>
    </source>
</evidence>
<keyword evidence="5" id="KW-1185">Reference proteome</keyword>
<evidence type="ECO:0000256" key="2">
    <source>
        <dbReference type="SAM" id="MobiDB-lite"/>
    </source>
</evidence>
<dbReference type="InterPro" id="IPR057962">
    <property type="entry name" value="SPT23_MGA2_DBD"/>
</dbReference>
<dbReference type="Pfam" id="PF25603">
    <property type="entry name" value="SPT23_MGA2_DBD"/>
    <property type="match status" value="1"/>
</dbReference>
<protein>
    <recommendedName>
        <fullName evidence="3">SPT23/MGA2-like DNA-binding domain-containing protein</fullName>
    </recommendedName>
</protein>
<sequence length="716" mass="80533">MPYQAHHKGSRGSPNSNSQWETVVTALPHITSSRHQVFKKPRSPPTSSIKLQRSAHEAALVHSTLTFRPPANALYASDHQRRRQKLRFSLVIPVSKFYQIYSSKFTMSQVINPGYYSANQAQYHVPENTQGPENFEGLPENQPPQPSLTIEMDCEGYSRAETQIKVKLTLADGPLGIGSLHMPRERLSNCRSLAKKAESATHTLQALLVSSAAMEREDLRRETLRRAQYGLEPKSEVSEGGEARICATCMKRENKRAGRKSDKGRTEKDPIWESYAKHRALMINSNEYRNWDICPGRNAREMKFHVRIACYCRHHKVEKPGYRIVFTLKTDQGLMVAQAVSAPVFITDNHKDTKANKRSREADENLGEGLPHCKRRKSKTVPGPAMCGPVAPPVQPVAQPIQQPIPQLVQQPVAQPVQYIGGMAPGAYAGQNMPPYNGNQTVQCWNQTVQPWNPFFNQNYAMSNVTGQDDGTLTGQFSQLNLNQHQSMGNFQGLDNGTHEVQVHNGFPHSNLNSSMWNVPEQEVHDQNGQNWHQDLGMHNWTEQDGGNQTPHDTYAAMSAQAETHGQYPPYGQPPMDVQTPMHTGSQPYVYDTDGYLIGAQNTEAGNTLDPNIGQAQEHLPANGQLEWQEQPQPETGLTEMMEELAEENARREALEAANGHLELQEQPQPETGLSEMMERLSERNLRREPFEEISRSLPAFTCNEHEATYNMLHCF</sequence>
<dbReference type="EMBL" id="JBBWRZ010000008">
    <property type="protein sequence ID" value="KAK8230610.1"/>
    <property type="molecule type" value="Genomic_DNA"/>
</dbReference>
<feature type="domain" description="SPT23/MGA2-like DNA-binding" evidence="3">
    <location>
        <begin position="156"/>
        <end position="351"/>
    </location>
</feature>
<feature type="compositionally biased region" description="Basic and acidic residues" evidence="2">
    <location>
        <begin position="353"/>
        <end position="363"/>
    </location>
</feature>
<evidence type="ECO:0000256" key="1">
    <source>
        <dbReference type="SAM" id="Coils"/>
    </source>
</evidence>
<feature type="coiled-coil region" evidence="1">
    <location>
        <begin position="638"/>
        <end position="665"/>
    </location>
</feature>
<proteinExistence type="predicted"/>
<gene>
    <name evidence="4" type="ORF">HDK90DRAFT_535514</name>
</gene>
<organism evidence="4 5">
    <name type="scientific">Phyllosticta capitalensis</name>
    <dbReference type="NCBI Taxonomy" id="121624"/>
    <lineage>
        <taxon>Eukaryota</taxon>
        <taxon>Fungi</taxon>
        <taxon>Dikarya</taxon>
        <taxon>Ascomycota</taxon>
        <taxon>Pezizomycotina</taxon>
        <taxon>Dothideomycetes</taxon>
        <taxon>Dothideomycetes incertae sedis</taxon>
        <taxon>Botryosphaeriales</taxon>
        <taxon>Phyllostictaceae</taxon>
        <taxon>Phyllosticta</taxon>
    </lineage>
</organism>
<evidence type="ECO:0000259" key="3">
    <source>
        <dbReference type="Pfam" id="PF25603"/>
    </source>
</evidence>